<gene>
    <name evidence="3" type="ORF">B7P33_18510</name>
</gene>
<dbReference type="RefSeq" id="WP_097443713.1">
    <property type="nucleotide sequence ID" value="NZ_NBWU01000008.1"/>
</dbReference>
<dbReference type="PANTHER" id="PTHR42977">
    <property type="entry name" value="HYDROLASE-RELATED"/>
    <property type="match status" value="1"/>
</dbReference>
<keyword evidence="1 3" id="KW-0378">Hydrolase</keyword>
<dbReference type="GO" id="GO:0004301">
    <property type="term" value="F:epoxide hydrolase activity"/>
    <property type="evidence" value="ECO:0007669"/>
    <property type="project" value="TreeGrafter"/>
</dbReference>
<dbReference type="EMBL" id="NBWU01000008">
    <property type="protein sequence ID" value="PCE62626.1"/>
    <property type="molecule type" value="Genomic_DNA"/>
</dbReference>
<evidence type="ECO:0000313" key="3">
    <source>
        <dbReference type="EMBL" id="PCE62626.1"/>
    </source>
</evidence>
<dbReference type="InterPro" id="IPR051340">
    <property type="entry name" value="Haloalkane_dehalogenase"/>
</dbReference>
<protein>
    <submittedName>
        <fullName evidence="3">Hydrolase</fullName>
    </submittedName>
</protein>
<dbReference type="FunFam" id="3.40.50.1820:FF:000173">
    <property type="entry name" value="Alpha/beta hydrolase"/>
    <property type="match status" value="1"/>
</dbReference>
<reference evidence="3 4" key="1">
    <citation type="submission" date="2017-04" db="EMBL/GenBank/DDBJ databases">
        <title>A new member of the family Flavobacteriaceae isolated from ascidians.</title>
        <authorList>
            <person name="Chen L."/>
        </authorList>
    </citation>
    <scope>NUCLEOTIDE SEQUENCE [LARGE SCALE GENOMIC DNA]</scope>
    <source>
        <strain evidence="3 4">HQA918</strain>
    </source>
</reference>
<sequence length="328" mass="37864">MKTISIKTVLTVIAVAFVGLMTLSFTKAVNKGLESKKTDTSTSVYYKTVEIDGLDIFYREAGNPKNPTLLLLHGYPTSSHMFRNLITDLSVRYHVIAPDYPGFGKSEQPPMAEFDYTFHNMSMLMEGLLKKLQVKKYSLYLMDYGAPIGFRIAERNPKQVQALIIQNGNAYDEGLQDFWIPIKKYWNDYTPENGKPLEAFHSPAGLQWQYTHGVQDSLKISPDNWSIDLQHLSRPENNAIQLAMFYDYRTNVPLYPKWQKYLREYQPPTLIVWGKNDYIFPDNGAYPYKRDLKNLEFHLLDTGHFALEEKGNEIATHILNFLAKNNIK</sequence>
<dbReference type="AlphaFoldDB" id="A0A2A4G3T8"/>
<dbReference type="InterPro" id="IPR000073">
    <property type="entry name" value="AB_hydrolase_1"/>
</dbReference>
<proteinExistence type="predicted"/>
<organism evidence="3 4">
    <name type="scientific">Sediminicola luteus</name>
    <dbReference type="NCBI Taxonomy" id="319238"/>
    <lineage>
        <taxon>Bacteria</taxon>
        <taxon>Pseudomonadati</taxon>
        <taxon>Bacteroidota</taxon>
        <taxon>Flavobacteriia</taxon>
        <taxon>Flavobacteriales</taxon>
        <taxon>Flavobacteriaceae</taxon>
        <taxon>Sediminicola</taxon>
    </lineage>
</organism>
<dbReference type="PANTHER" id="PTHR42977:SF3">
    <property type="entry name" value="AB HYDROLASE-1 DOMAIN-CONTAINING PROTEIN"/>
    <property type="match status" value="1"/>
</dbReference>
<dbReference type="PRINTS" id="PR00412">
    <property type="entry name" value="EPOXHYDRLASE"/>
</dbReference>
<dbReference type="InterPro" id="IPR000639">
    <property type="entry name" value="Epox_hydrolase-like"/>
</dbReference>
<evidence type="ECO:0000256" key="1">
    <source>
        <dbReference type="ARBA" id="ARBA00022801"/>
    </source>
</evidence>
<name>A0A2A4G3T8_9FLAO</name>
<dbReference type="Gene3D" id="3.40.50.1820">
    <property type="entry name" value="alpha/beta hydrolase"/>
    <property type="match status" value="1"/>
</dbReference>
<feature type="domain" description="AB hydrolase-1" evidence="2">
    <location>
        <begin position="67"/>
        <end position="310"/>
    </location>
</feature>
<dbReference type="SUPFAM" id="SSF53474">
    <property type="entry name" value="alpha/beta-Hydrolases"/>
    <property type="match status" value="1"/>
</dbReference>
<dbReference type="Pfam" id="PF00561">
    <property type="entry name" value="Abhydrolase_1"/>
    <property type="match status" value="1"/>
</dbReference>
<dbReference type="InterPro" id="IPR029058">
    <property type="entry name" value="AB_hydrolase_fold"/>
</dbReference>
<comment type="caution">
    <text evidence="3">The sequence shown here is derived from an EMBL/GenBank/DDBJ whole genome shotgun (WGS) entry which is preliminary data.</text>
</comment>
<dbReference type="PRINTS" id="PR00111">
    <property type="entry name" value="ABHYDROLASE"/>
</dbReference>
<accession>A0A2A4G3T8</accession>
<keyword evidence="4" id="KW-1185">Reference proteome</keyword>
<evidence type="ECO:0000313" key="4">
    <source>
        <dbReference type="Proteomes" id="UP000219559"/>
    </source>
</evidence>
<evidence type="ECO:0000259" key="2">
    <source>
        <dbReference type="Pfam" id="PF00561"/>
    </source>
</evidence>
<dbReference type="OrthoDB" id="9799612at2"/>
<dbReference type="Proteomes" id="UP000219559">
    <property type="component" value="Unassembled WGS sequence"/>
</dbReference>